<dbReference type="Proteomes" id="UP000679848">
    <property type="component" value="Chromosome"/>
</dbReference>
<evidence type="ECO:0000256" key="7">
    <source>
        <dbReference type="ARBA" id="ARBA00049158"/>
    </source>
</evidence>
<sequence length="273" mass="29636">MTPKLCSVHNHATLCDGRDTPEAMAAAAFAQGIRYFGLSCHSHTPIPDDEGAVLPADMTAYRDTVLRLRKTYAGRMEVLLGLEWDSQSDVSSSGFDYWIGSVHYLTDGRGRYYAADWGEEHFAACRDELFGGDALAVTEGYFREVARVAALRPTVLGHLDLITKLNAGSRFFDEDALRYRHAALEALHTADPHATLLEINTGGMARGYRKTPYPALFLLREWREMGGQILLSADAHAASTLLHGYDEAAALARAAGFAASVLLTAAGPVSCAL</sequence>
<evidence type="ECO:0000256" key="4">
    <source>
        <dbReference type="ARBA" id="ARBA00022605"/>
    </source>
</evidence>
<feature type="domain" description="PHP" evidence="9">
    <location>
        <begin position="8"/>
        <end position="201"/>
    </location>
</feature>
<name>A0A810QHE2_9FIRM</name>
<accession>A0A810QHE2</accession>
<keyword evidence="5 8" id="KW-0378">Hydrolase</keyword>
<comment type="pathway">
    <text evidence="1 8">Amino-acid biosynthesis; L-histidine biosynthesis; L-histidine from 5-phospho-alpha-D-ribose 1-diphosphate: step 8/9.</text>
</comment>
<protein>
    <recommendedName>
        <fullName evidence="3 8">Histidinol-phosphatase</fullName>
        <shortName evidence="8">HolPase</shortName>
        <ecNumber evidence="3 8">3.1.3.15</ecNumber>
    </recommendedName>
</protein>
<evidence type="ECO:0000256" key="3">
    <source>
        <dbReference type="ARBA" id="ARBA00013085"/>
    </source>
</evidence>
<dbReference type="InterPro" id="IPR016195">
    <property type="entry name" value="Pol/histidinol_Pase-like"/>
</dbReference>
<reference evidence="10" key="1">
    <citation type="submission" date="2020-09" db="EMBL/GenBank/DDBJ databases">
        <title>New species isolated from human feces.</title>
        <authorList>
            <person name="Kitahara M."/>
            <person name="Shigeno Y."/>
            <person name="Shime M."/>
            <person name="Matsumoto Y."/>
            <person name="Nakamura S."/>
            <person name="Motooka D."/>
            <person name="Fukuoka S."/>
            <person name="Nishikawa H."/>
            <person name="Benno Y."/>
        </authorList>
    </citation>
    <scope>NUCLEOTIDE SEQUENCE</scope>
    <source>
        <strain evidence="10">MM59</strain>
    </source>
</reference>
<dbReference type="Gene3D" id="3.20.20.140">
    <property type="entry name" value="Metal-dependent hydrolases"/>
    <property type="match status" value="1"/>
</dbReference>
<evidence type="ECO:0000313" key="11">
    <source>
        <dbReference type="Proteomes" id="UP000679848"/>
    </source>
</evidence>
<dbReference type="InterPro" id="IPR004013">
    <property type="entry name" value="PHP_dom"/>
</dbReference>
<dbReference type="PANTHER" id="PTHR21039:SF0">
    <property type="entry name" value="HISTIDINOL-PHOSPHATASE"/>
    <property type="match status" value="1"/>
</dbReference>
<dbReference type="Pfam" id="PF02811">
    <property type="entry name" value="PHP"/>
    <property type="match status" value="1"/>
</dbReference>
<dbReference type="UniPathway" id="UPA00031">
    <property type="reaction ID" value="UER00013"/>
</dbReference>
<keyword evidence="6 8" id="KW-0368">Histidine biosynthesis</keyword>
<dbReference type="PANTHER" id="PTHR21039">
    <property type="entry name" value="HISTIDINOL PHOSPHATASE-RELATED"/>
    <property type="match status" value="1"/>
</dbReference>
<dbReference type="InterPro" id="IPR010140">
    <property type="entry name" value="Histidinol_P_phosphatase_HisJ"/>
</dbReference>
<evidence type="ECO:0000256" key="2">
    <source>
        <dbReference type="ARBA" id="ARBA00009152"/>
    </source>
</evidence>
<keyword evidence="11" id="KW-1185">Reference proteome</keyword>
<gene>
    <name evidence="10" type="ORF">MM59RIKEN_11820</name>
</gene>
<dbReference type="GO" id="GO:0005737">
    <property type="term" value="C:cytoplasm"/>
    <property type="evidence" value="ECO:0007669"/>
    <property type="project" value="TreeGrafter"/>
</dbReference>
<evidence type="ECO:0000256" key="1">
    <source>
        <dbReference type="ARBA" id="ARBA00004970"/>
    </source>
</evidence>
<proteinExistence type="inferred from homology"/>
<dbReference type="EC" id="3.1.3.15" evidence="3 8"/>
<dbReference type="SUPFAM" id="SSF89550">
    <property type="entry name" value="PHP domain-like"/>
    <property type="match status" value="1"/>
</dbReference>
<evidence type="ECO:0000259" key="9">
    <source>
        <dbReference type="Pfam" id="PF02811"/>
    </source>
</evidence>
<dbReference type="AlphaFoldDB" id="A0A810QHE2"/>
<organism evidence="10 11">
    <name type="scientific">Pusillibacter faecalis</name>
    <dbReference type="NCBI Taxonomy" id="2714358"/>
    <lineage>
        <taxon>Bacteria</taxon>
        <taxon>Bacillati</taxon>
        <taxon>Bacillota</taxon>
        <taxon>Clostridia</taxon>
        <taxon>Eubacteriales</taxon>
        <taxon>Oscillospiraceae</taxon>
        <taxon>Pusillibacter</taxon>
    </lineage>
</organism>
<evidence type="ECO:0000313" key="10">
    <source>
        <dbReference type="EMBL" id="BCK83863.1"/>
    </source>
</evidence>
<dbReference type="EMBL" id="AP023420">
    <property type="protein sequence ID" value="BCK83863.1"/>
    <property type="molecule type" value="Genomic_DNA"/>
</dbReference>
<dbReference type="GO" id="GO:0004401">
    <property type="term" value="F:histidinol-phosphatase activity"/>
    <property type="evidence" value="ECO:0007669"/>
    <property type="project" value="UniProtKB-UniRule"/>
</dbReference>
<evidence type="ECO:0000256" key="6">
    <source>
        <dbReference type="ARBA" id="ARBA00023102"/>
    </source>
</evidence>
<comment type="catalytic activity">
    <reaction evidence="7 8">
        <text>L-histidinol phosphate + H2O = L-histidinol + phosphate</text>
        <dbReference type="Rhea" id="RHEA:14465"/>
        <dbReference type="ChEBI" id="CHEBI:15377"/>
        <dbReference type="ChEBI" id="CHEBI:43474"/>
        <dbReference type="ChEBI" id="CHEBI:57699"/>
        <dbReference type="ChEBI" id="CHEBI:57980"/>
        <dbReference type="EC" id="3.1.3.15"/>
    </reaction>
</comment>
<dbReference type="RefSeq" id="WP_187027957.1">
    <property type="nucleotide sequence ID" value="NZ_AP023420.1"/>
</dbReference>
<dbReference type="NCBIfam" id="TIGR01856">
    <property type="entry name" value="hisJ_fam"/>
    <property type="match status" value="1"/>
</dbReference>
<keyword evidence="4 8" id="KW-0028">Amino-acid biosynthesis</keyword>
<dbReference type="GO" id="GO:0000105">
    <property type="term" value="P:L-histidine biosynthetic process"/>
    <property type="evidence" value="ECO:0007669"/>
    <property type="project" value="UniProtKB-UniRule"/>
</dbReference>
<comment type="similarity">
    <text evidence="2 8">Belongs to the PHP hydrolase family. HisK subfamily.</text>
</comment>
<evidence type="ECO:0000256" key="5">
    <source>
        <dbReference type="ARBA" id="ARBA00022801"/>
    </source>
</evidence>
<evidence type="ECO:0000256" key="8">
    <source>
        <dbReference type="RuleBase" id="RU366003"/>
    </source>
</evidence>
<dbReference type="KEGG" id="pfaa:MM59RIKEN_11820"/>